<dbReference type="Gene3D" id="3.40.50.300">
    <property type="entry name" value="P-loop containing nucleotide triphosphate hydrolases"/>
    <property type="match status" value="1"/>
</dbReference>
<comment type="similarity">
    <text evidence="2">Belongs to the dethiobiotin synthetase family.</text>
</comment>
<comment type="caution">
    <text evidence="2">Lacks conserved residue(s) required for the propagation of feature annotation.</text>
</comment>
<feature type="binding site" evidence="2">
    <location>
        <begin position="205"/>
        <end position="207"/>
    </location>
    <ligand>
        <name>ATP</name>
        <dbReference type="ChEBI" id="CHEBI:30616"/>
    </ligand>
</feature>
<proteinExistence type="inferred from homology"/>
<comment type="subcellular location">
    <subcellularLocation>
        <location evidence="2">Cytoplasm</location>
    </subcellularLocation>
</comment>
<feature type="binding site" evidence="2">
    <location>
        <position position="42"/>
    </location>
    <ligand>
        <name>substrate</name>
    </ligand>
</feature>
<dbReference type="PIRSF" id="PIRSF006755">
    <property type="entry name" value="DTB_synth"/>
    <property type="match status" value="1"/>
</dbReference>
<comment type="pathway">
    <text evidence="2">Cofactor biosynthesis; biotin biosynthesis; biotin from 7,8-diaminononanoate: step 1/2.</text>
</comment>
<protein>
    <recommendedName>
        <fullName evidence="2">ATP-dependent dethiobiotin synthetase BioD</fullName>
        <ecNumber evidence="2">6.3.3.3</ecNumber>
    </recommendedName>
    <alternativeName>
        <fullName evidence="2">DTB synthetase</fullName>
        <shortName evidence="2">DTBS</shortName>
    </alternativeName>
    <alternativeName>
        <fullName evidence="2">Dethiobiotin synthase</fullName>
    </alternativeName>
</protein>
<evidence type="ECO:0000313" key="3">
    <source>
        <dbReference type="EMBL" id="MFC3024718.1"/>
    </source>
</evidence>
<dbReference type="PANTHER" id="PTHR43210">
    <property type="entry name" value="DETHIOBIOTIN SYNTHETASE"/>
    <property type="match status" value="1"/>
</dbReference>
<accession>A0ABV7CAQ8</accession>
<comment type="cofactor">
    <cofactor evidence="2">
        <name>Mg(2+)</name>
        <dbReference type="ChEBI" id="CHEBI:18420"/>
    </cofactor>
</comment>
<keyword evidence="2" id="KW-0479">Metal-binding</keyword>
<dbReference type="GO" id="GO:0004141">
    <property type="term" value="F:dethiobiotin synthase activity"/>
    <property type="evidence" value="ECO:0007669"/>
    <property type="project" value="UniProtKB-EC"/>
</dbReference>
<comment type="function">
    <text evidence="2">Catalyzes a mechanistically unusual reaction, the ATP-dependent insertion of CO2 between the N7 and N8 nitrogen atoms of 7,8-diaminopelargonic acid (DAPA, also called 7,8-diammoniononanoate) to form a ureido ring.</text>
</comment>
<dbReference type="Pfam" id="PF13500">
    <property type="entry name" value="AAA_26"/>
    <property type="match status" value="1"/>
</dbReference>
<keyword evidence="1 2" id="KW-0093">Biotin biosynthesis</keyword>
<keyword evidence="4" id="KW-1185">Reference proteome</keyword>
<dbReference type="CDD" id="cd03109">
    <property type="entry name" value="DTBS"/>
    <property type="match status" value="1"/>
</dbReference>
<keyword evidence="2" id="KW-0547">Nucleotide-binding</keyword>
<feature type="binding site" evidence="2">
    <location>
        <begin position="13"/>
        <end position="18"/>
    </location>
    <ligand>
        <name>ATP</name>
        <dbReference type="ChEBI" id="CHEBI:30616"/>
    </ligand>
</feature>
<keyword evidence="2" id="KW-0460">Magnesium</keyword>
<dbReference type="EC" id="6.3.3.3" evidence="2"/>
<feature type="binding site" evidence="2">
    <location>
        <begin position="176"/>
        <end position="177"/>
    </location>
    <ligand>
        <name>ATP</name>
        <dbReference type="ChEBI" id="CHEBI:30616"/>
    </ligand>
</feature>
<dbReference type="Proteomes" id="UP001595384">
    <property type="component" value="Unassembled WGS sequence"/>
</dbReference>
<feature type="active site" evidence="2">
    <location>
        <position position="38"/>
    </location>
</feature>
<feature type="binding site" evidence="2">
    <location>
        <position position="55"/>
    </location>
    <ligand>
        <name>ATP</name>
        <dbReference type="ChEBI" id="CHEBI:30616"/>
    </ligand>
</feature>
<keyword evidence="2" id="KW-0067">ATP-binding</keyword>
<evidence type="ECO:0000313" key="4">
    <source>
        <dbReference type="Proteomes" id="UP001595384"/>
    </source>
</evidence>
<dbReference type="HAMAP" id="MF_00336">
    <property type="entry name" value="BioD"/>
    <property type="match status" value="1"/>
</dbReference>
<dbReference type="InterPro" id="IPR027417">
    <property type="entry name" value="P-loop_NTPase"/>
</dbReference>
<evidence type="ECO:0000256" key="1">
    <source>
        <dbReference type="ARBA" id="ARBA00022756"/>
    </source>
</evidence>
<keyword evidence="2 3" id="KW-0436">Ligase</keyword>
<dbReference type="EMBL" id="JBHRSE010000086">
    <property type="protein sequence ID" value="MFC3024718.1"/>
    <property type="molecule type" value="Genomic_DNA"/>
</dbReference>
<dbReference type="NCBIfam" id="TIGR00347">
    <property type="entry name" value="bioD"/>
    <property type="match status" value="1"/>
</dbReference>
<feature type="binding site" evidence="2">
    <location>
        <position position="55"/>
    </location>
    <ligand>
        <name>Mg(2+)</name>
        <dbReference type="ChEBI" id="CHEBI:18420"/>
    </ligand>
</feature>
<reference evidence="4" key="1">
    <citation type="journal article" date="2019" name="Int. J. Syst. Evol. Microbiol.">
        <title>The Global Catalogue of Microorganisms (GCM) 10K type strain sequencing project: providing services to taxonomists for standard genome sequencing and annotation.</title>
        <authorList>
            <consortium name="The Broad Institute Genomics Platform"/>
            <consortium name="The Broad Institute Genome Sequencing Center for Infectious Disease"/>
            <person name="Wu L."/>
            <person name="Ma J."/>
        </authorList>
    </citation>
    <scope>NUCLEOTIDE SEQUENCE [LARGE SCALE GENOMIC DNA]</scope>
    <source>
        <strain evidence="4">KCTC 62784</strain>
    </source>
</reference>
<name>A0ABV7CAQ8_9VIBR</name>
<gene>
    <name evidence="2 3" type="primary">bioD</name>
    <name evidence="3" type="ORF">ACFODT_12880</name>
</gene>
<keyword evidence="2" id="KW-0963">Cytoplasm</keyword>
<evidence type="ECO:0000256" key="2">
    <source>
        <dbReference type="HAMAP-Rule" id="MF_00336"/>
    </source>
</evidence>
<feature type="binding site" evidence="2">
    <location>
        <position position="116"/>
    </location>
    <ligand>
        <name>Mg(2+)</name>
        <dbReference type="ChEBI" id="CHEBI:18420"/>
    </ligand>
</feature>
<feature type="binding site" evidence="2">
    <location>
        <position position="17"/>
    </location>
    <ligand>
        <name>Mg(2+)</name>
        <dbReference type="ChEBI" id="CHEBI:18420"/>
    </ligand>
</feature>
<organism evidence="3 4">
    <name type="scientific">Vibrio zhugei</name>
    <dbReference type="NCBI Taxonomy" id="2479546"/>
    <lineage>
        <taxon>Bacteria</taxon>
        <taxon>Pseudomonadati</taxon>
        <taxon>Pseudomonadota</taxon>
        <taxon>Gammaproteobacteria</taxon>
        <taxon>Vibrionales</taxon>
        <taxon>Vibrionaceae</taxon>
        <taxon>Vibrio</taxon>
    </lineage>
</organism>
<dbReference type="RefSeq" id="WP_123015920.1">
    <property type="nucleotide sequence ID" value="NZ_AP024911.1"/>
</dbReference>
<comment type="caution">
    <text evidence="3">The sequence shown here is derived from an EMBL/GenBank/DDBJ whole genome shotgun (WGS) entry which is preliminary data.</text>
</comment>
<dbReference type="InterPro" id="IPR004472">
    <property type="entry name" value="DTB_synth_BioD"/>
</dbReference>
<dbReference type="SUPFAM" id="SSF52540">
    <property type="entry name" value="P-loop containing nucleoside triphosphate hydrolases"/>
    <property type="match status" value="1"/>
</dbReference>
<sequence length="226" mass="24450">MGQVFFIAGTDAGVGKTVVAKAMLQVLAEQHLTTIGYKPVSTGCDNTELGYVNQDAAYLMQAATEPADYHDVNPYMLPLRTSPHIAAEHEGVDVTYDVLDNALAKHRDHADVVVVEGIGGWRVPLAKTTCLSTWVARANIPVVLVVGIQVGCINHALLTAEAIRSDGLQLVGWVANRINPGTEHYAEIIHTLESCLDSPKLGEIPYVPSALRRDLGKYLTLERAIE</sequence>
<comment type="catalytic activity">
    <reaction evidence="2">
        <text>(7R,8S)-7,8-diammoniononanoate + CO2 + ATP = (4R,5S)-dethiobiotin + ADP + phosphate + 3 H(+)</text>
        <dbReference type="Rhea" id="RHEA:15805"/>
        <dbReference type="ChEBI" id="CHEBI:15378"/>
        <dbReference type="ChEBI" id="CHEBI:16526"/>
        <dbReference type="ChEBI" id="CHEBI:30616"/>
        <dbReference type="ChEBI" id="CHEBI:43474"/>
        <dbReference type="ChEBI" id="CHEBI:149469"/>
        <dbReference type="ChEBI" id="CHEBI:149473"/>
        <dbReference type="ChEBI" id="CHEBI:456216"/>
        <dbReference type="EC" id="6.3.3.3"/>
    </reaction>
</comment>
<comment type="subunit">
    <text evidence="2">Homodimer.</text>
</comment>
<dbReference type="PANTHER" id="PTHR43210:SF5">
    <property type="entry name" value="DETHIOBIOTIN SYNTHETASE"/>
    <property type="match status" value="1"/>
</dbReference>
<feature type="binding site" evidence="2">
    <location>
        <begin position="116"/>
        <end position="119"/>
    </location>
    <ligand>
        <name>ATP</name>
        <dbReference type="ChEBI" id="CHEBI:30616"/>
    </ligand>
</feature>